<reference evidence="12 13" key="1">
    <citation type="journal article" date="2023" name="Life. Sci Alliance">
        <title>Evolutionary insights into 3D genome organization and epigenetic landscape of Vigna mungo.</title>
        <authorList>
            <person name="Junaid A."/>
            <person name="Singh B."/>
            <person name="Bhatia S."/>
        </authorList>
    </citation>
    <scope>NUCLEOTIDE SEQUENCE [LARGE SCALE GENOMIC DNA]</scope>
    <source>
        <strain evidence="12">Urdbean</strain>
    </source>
</reference>
<evidence type="ECO:0000256" key="7">
    <source>
        <dbReference type="ARBA" id="ARBA00022980"/>
    </source>
</evidence>
<dbReference type="Gene3D" id="2.20.25.30">
    <property type="match status" value="1"/>
</dbReference>
<evidence type="ECO:0000256" key="9">
    <source>
        <dbReference type="PROSITE-ProRule" id="PRU00252"/>
    </source>
</evidence>
<dbReference type="PROSITE" id="PS01077">
    <property type="entry name" value="RIBOSOMAL_L37E"/>
    <property type="match status" value="1"/>
</dbReference>
<dbReference type="InterPro" id="IPR011332">
    <property type="entry name" value="Ribosomal_zn-bd"/>
</dbReference>
<dbReference type="InterPro" id="IPR001569">
    <property type="entry name" value="Ribosomal_eL37"/>
</dbReference>
<dbReference type="InterPro" id="IPR000424">
    <property type="entry name" value="Primosome_PriB/ssb"/>
</dbReference>
<dbReference type="PROSITE" id="PS50935">
    <property type="entry name" value="SSB"/>
    <property type="match status" value="1"/>
</dbReference>
<dbReference type="HAMAP" id="MF_00547">
    <property type="entry name" value="Ribosomal_eL37"/>
    <property type="match status" value="1"/>
</dbReference>
<dbReference type="InterPro" id="IPR011331">
    <property type="entry name" value="Ribosomal_eL37/eL43"/>
</dbReference>
<accession>A0AAQ3NS19</accession>
<dbReference type="EMBL" id="CP144697">
    <property type="protein sequence ID" value="WVZ13881.1"/>
    <property type="molecule type" value="Genomic_DNA"/>
</dbReference>
<evidence type="ECO:0000256" key="8">
    <source>
        <dbReference type="ARBA" id="ARBA00023274"/>
    </source>
</evidence>
<feature type="transmembrane region" description="Helical" evidence="11">
    <location>
        <begin position="86"/>
        <end position="107"/>
    </location>
</feature>
<keyword evidence="3" id="KW-0699">rRNA-binding</keyword>
<comment type="similarity">
    <text evidence="1">Belongs to the eukaryotic ribosomal protein eL37 family.</text>
</comment>
<keyword evidence="4" id="KW-0863">Zinc-finger</keyword>
<name>A0AAQ3NS19_VIGMU</name>
<evidence type="ECO:0000256" key="11">
    <source>
        <dbReference type="SAM" id="Phobius"/>
    </source>
</evidence>
<keyword evidence="11" id="KW-0812">Transmembrane</keyword>
<keyword evidence="11" id="KW-1133">Transmembrane helix</keyword>
<dbReference type="PANTHER" id="PTHR10768">
    <property type="entry name" value="60S RIBOSOMAL PROTEIN L37"/>
    <property type="match status" value="1"/>
</dbReference>
<evidence type="ECO:0000256" key="3">
    <source>
        <dbReference type="ARBA" id="ARBA00022730"/>
    </source>
</evidence>
<keyword evidence="9" id="KW-0238">DNA-binding</keyword>
<organism evidence="12 13">
    <name type="scientific">Vigna mungo</name>
    <name type="common">Black gram</name>
    <name type="synonym">Phaseolus mungo</name>
    <dbReference type="NCBI Taxonomy" id="3915"/>
    <lineage>
        <taxon>Eukaryota</taxon>
        <taxon>Viridiplantae</taxon>
        <taxon>Streptophyta</taxon>
        <taxon>Embryophyta</taxon>
        <taxon>Tracheophyta</taxon>
        <taxon>Spermatophyta</taxon>
        <taxon>Magnoliopsida</taxon>
        <taxon>eudicotyledons</taxon>
        <taxon>Gunneridae</taxon>
        <taxon>Pentapetalae</taxon>
        <taxon>rosids</taxon>
        <taxon>fabids</taxon>
        <taxon>Fabales</taxon>
        <taxon>Fabaceae</taxon>
        <taxon>Papilionoideae</taxon>
        <taxon>50 kb inversion clade</taxon>
        <taxon>NPAAA clade</taxon>
        <taxon>indigoferoid/millettioid clade</taxon>
        <taxon>Phaseoleae</taxon>
        <taxon>Vigna</taxon>
    </lineage>
</organism>
<proteinExistence type="inferred from homology"/>
<dbReference type="GO" id="GO:0019843">
    <property type="term" value="F:rRNA binding"/>
    <property type="evidence" value="ECO:0007669"/>
    <property type="project" value="UniProtKB-KW"/>
</dbReference>
<evidence type="ECO:0000313" key="13">
    <source>
        <dbReference type="Proteomes" id="UP001374535"/>
    </source>
</evidence>
<dbReference type="GO" id="GO:0008270">
    <property type="term" value="F:zinc ion binding"/>
    <property type="evidence" value="ECO:0007669"/>
    <property type="project" value="UniProtKB-KW"/>
</dbReference>
<evidence type="ECO:0000256" key="5">
    <source>
        <dbReference type="ARBA" id="ARBA00022833"/>
    </source>
</evidence>
<dbReference type="AlphaFoldDB" id="A0AAQ3NS19"/>
<dbReference type="FunFam" id="2.20.25.30:FF:000001">
    <property type="entry name" value="Ribosomal protein L37"/>
    <property type="match status" value="1"/>
</dbReference>
<keyword evidence="11" id="KW-0472">Membrane</keyword>
<dbReference type="GO" id="GO:0006412">
    <property type="term" value="P:translation"/>
    <property type="evidence" value="ECO:0007669"/>
    <property type="project" value="InterPro"/>
</dbReference>
<keyword evidence="7" id="KW-0689">Ribosomal protein</keyword>
<keyword evidence="6" id="KW-0694">RNA-binding</keyword>
<evidence type="ECO:0000313" key="12">
    <source>
        <dbReference type="EMBL" id="WVZ13881.1"/>
    </source>
</evidence>
<sequence length="515" mass="58492">MNGWVLRQFGKGGRDSSVSPLILLLRSYRTRRSTPTPPEIPFQPKLANAVDLIGQLLTPLQFHESPEGNAWATAVITRQESPCSPFLSYAALSVSFLFFAVLIITTLSPHFRIPLLFKGDLAHTAKCHLKLNDFIHIAGNLTTDDDHPLHPQQNHHQSNIQVMVQTLNFVQGYPQLNTTSASSTTKILPFSQSEKHDINPSRKNIRAKKSKELDKDNSWKDLLDNPVEWWDLRSTEENPKGAAFERKTNGELLFINSSTPKWVHEKLELVTIDLKPEPKHSISSAKKSPDSSMSSWIDLLDKPKQWYDFRDSKQNGLVHPKHPDFKRKDGSVSLWLGKGETWLLPTLKGLEFEVPVLKSKKAKDSKGGDEYWNDLVQNPAKWWDNRVNKRNEKAPDFKHKDTGEGLWLGSSPSWVLDKLPPGKGTGSFGKRRNKTHTLCVRCGRRSFHLQKSRCAACAFPAARTRKYNWSVKAIRRKTTGTGRMRYLRHVPRRFKSGFREGTEAAPRKRGTATTA</sequence>
<dbReference type="PANTHER" id="PTHR10768:SF0">
    <property type="entry name" value="RIBOSOMAL PROTEIN L37"/>
    <property type="match status" value="1"/>
</dbReference>
<dbReference type="GO" id="GO:0022625">
    <property type="term" value="C:cytosolic large ribosomal subunit"/>
    <property type="evidence" value="ECO:0007669"/>
    <property type="project" value="TreeGrafter"/>
</dbReference>
<evidence type="ECO:0000256" key="6">
    <source>
        <dbReference type="ARBA" id="ARBA00022884"/>
    </source>
</evidence>
<gene>
    <name evidence="12" type="ORF">V8G54_011447</name>
</gene>
<evidence type="ECO:0000256" key="1">
    <source>
        <dbReference type="ARBA" id="ARBA00009805"/>
    </source>
</evidence>
<evidence type="ECO:0000256" key="2">
    <source>
        <dbReference type="ARBA" id="ARBA00022723"/>
    </source>
</evidence>
<dbReference type="Proteomes" id="UP001374535">
    <property type="component" value="Chromosome 4"/>
</dbReference>
<dbReference type="GO" id="GO:0003697">
    <property type="term" value="F:single-stranded DNA binding"/>
    <property type="evidence" value="ECO:0007669"/>
    <property type="project" value="InterPro"/>
</dbReference>
<keyword evidence="2" id="KW-0479">Metal-binding</keyword>
<dbReference type="Pfam" id="PF01907">
    <property type="entry name" value="Ribosomal_L37e"/>
    <property type="match status" value="1"/>
</dbReference>
<keyword evidence="5" id="KW-0862">Zinc</keyword>
<evidence type="ECO:0000256" key="10">
    <source>
        <dbReference type="SAM" id="MobiDB-lite"/>
    </source>
</evidence>
<keyword evidence="8" id="KW-0687">Ribonucleoprotein</keyword>
<feature type="region of interest" description="Disordered" evidence="10">
    <location>
        <begin position="192"/>
        <end position="211"/>
    </location>
</feature>
<evidence type="ECO:0000256" key="4">
    <source>
        <dbReference type="ARBA" id="ARBA00022771"/>
    </source>
</evidence>
<keyword evidence="13" id="KW-1185">Reference proteome</keyword>
<dbReference type="GO" id="GO:0003735">
    <property type="term" value="F:structural constituent of ribosome"/>
    <property type="evidence" value="ECO:0007669"/>
    <property type="project" value="InterPro"/>
</dbReference>
<dbReference type="SUPFAM" id="SSF57829">
    <property type="entry name" value="Zn-binding ribosomal proteins"/>
    <property type="match status" value="1"/>
</dbReference>
<dbReference type="InterPro" id="IPR018267">
    <property type="entry name" value="Ribosomal_eL37_CS"/>
</dbReference>
<protein>
    <submittedName>
        <fullName evidence="12">Uncharacterized protein</fullName>
    </submittedName>
</protein>